<dbReference type="SUPFAM" id="SSF141072">
    <property type="entry name" value="CalX-like"/>
    <property type="match status" value="1"/>
</dbReference>
<evidence type="ECO:0000256" key="3">
    <source>
        <dbReference type="ARBA" id="ARBA00022837"/>
    </source>
</evidence>
<dbReference type="Gene3D" id="2.60.40.2030">
    <property type="match status" value="1"/>
</dbReference>
<dbReference type="EMBL" id="MF612073">
    <property type="protein sequence ID" value="ASV45040.1"/>
    <property type="molecule type" value="Genomic_DNA"/>
</dbReference>
<protein>
    <recommendedName>
        <fullName evidence="4">Calx-beta domain-containing protein</fullName>
    </recommendedName>
</protein>
<proteinExistence type="predicted"/>
<dbReference type="InterPro" id="IPR003644">
    <property type="entry name" value="Calx_beta"/>
</dbReference>
<keyword evidence="3" id="KW-0106">Calcium</keyword>
<dbReference type="Pfam" id="PF03160">
    <property type="entry name" value="Calx-beta"/>
    <property type="match status" value="1"/>
</dbReference>
<organism evidence="5 6">
    <name type="scientific">Klebsiella phage SopranoGao</name>
    <dbReference type="NCBI Taxonomy" id="2026944"/>
    <lineage>
        <taxon>Viruses</taxon>
        <taxon>Duplodnaviria</taxon>
        <taxon>Heunggongvirae</taxon>
        <taxon>Uroviricota</taxon>
        <taxon>Caudoviricetes</taxon>
        <taxon>Lastavirus</taxon>
        <taxon>Lastavirus sopranogao</taxon>
    </lineage>
</organism>
<name>A0A248SKY1_9CAUD</name>
<dbReference type="Proteomes" id="UP000224252">
    <property type="component" value="Segment"/>
</dbReference>
<gene>
    <name evidence="5" type="ORF">SopranoGao_17</name>
</gene>
<dbReference type="GO" id="GO:0016020">
    <property type="term" value="C:membrane"/>
    <property type="evidence" value="ECO:0007669"/>
    <property type="project" value="InterPro"/>
</dbReference>
<dbReference type="InterPro" id="IPR038081">
    <property type="entry name" value="CalX-like_sf"/>
</dbReference>
<feature type="domain" description="Calx-beta" evidence="4">
    <location>
        <begin position="8"/>
        <end position="85"/>
    </location>
</feature>
<accession>A0A248SKY1</accession>
<keyword evidence="2" id="KW-0677">Repeat</keyword>
<reference evidence="5 6" key="1">
    <citation type="submission" date="2017-08" db="EMBL/GenBank/DDBJ databases">
        <authorList>
            <person name="de Groot N.N."/>
        </authorList>
    </citation>
    <scope>NUCLEOTIDE SEQUENCE [LARGE SCALE GENOMIC DNA]</scope>
</reference>
<sequence length="762" mass="80934">MTNLSGATTAVFIISLSSALEVPVNVAWETKDGTAKAGTDYEAASGSVTFEAGDTQKQIQVTVYGRETGDTATRKFSILLYPPENAILDQTLTDVEIQVTDSDGVAVTSLVVATGPRGLKGDPGLSAYALAKLQGYEGTLEEWLESQNPSAAMLQKTLRVSESSIPMLPSAENRKNRILAFDNNGNPLLLFPESGSAADVLIELAKPKGFSQVGQVDSFTALRSVVPSYEGQSILLRAHPVGWAAMSHGPVGGGEFIARKGAAVDDGGYICVPTGQTEYYWQRIPKKPGKVCATEFGLYDGAGLDDILTRAVGYCIKNSLGYLSIPALGPSGYTLAGGLEFVNGTNGLVIEGPGMATKGVSPVITHTGANIGITFKRNSQAQSLFNPVILKNFTAVGNALATAFVRFSDFYGGSVFDAMIRDYTIGTGIDVYNNKGWTEVIRVDNVIVRTSQKGIWFHSNPESTDDQTLSFYGARVSNFAFQHGIVGASSGIYVGDGTRADNLYNCDIDMMGWAEGGGDSTAIYVANKARVDGAANFRYDGFAASAITSGTQPFRLVKKAGTTGYVKLNCKNYKHQASLELTAGVTELKIRPWLAIAEIIAGVATPHPTLPGESIVNVPGMKCKLVGKLFKGQNSVVSVVGLPPFHRYKVTTRCNLSSTAQQQYIVNVPSDNNGGITTRTDSVPAVTTNTNTTISGTTATSTSTSMAKNKNFEPIYISNAGSLVDNAYSVTNRQGFDIHLDGTQPNVVNDEYPVSIEIEAID</sequence>
<evidence type="ECO:0000313" key="6">
    <source>
        <dbReference type="Proteomes" id="UP000224252"/>
    </source>
</evidence>
<evidence type="ECO:0000313" key="5">
    <source>
        <dbReference type="EMBL" id="ASV45040.1"/>
    </source>
</evidence>
<evidence type="ECO:0000259" key="4">
    <source>
        <dbReference type="Pfam" id="PF03160"/>
    </source>
</evidence>
<dbReference type="GO" id="GO:0007154">
    <property type="term" value="P:cell communication"/>
    <property type="evidence" value="ECO:0007669"/>
    <property type="project" value="InterPro"/>
</dbReference>
<keyword evidence="6" id="KW-1185">Reference proteome</keyword>
<keyword evidence="1" id="KW-0732">Signal</keyword>
<evidence type="ECO:0000256" key="2">
    <source>
        <dbReference type="ARBA" id="ARBA00022737"/>
    </source>
</evidence>
<evidence type="ECO:0000256" key="1">
    <source>
        <dbReference type="ARBA" id="ARBA00022729"/>
    </source>
</evidence>